<name>A0ABW0SFC8_9RHOB</name>
<accession>A0ABW0SFC8</accession>
<evidence type="ECO:0000313" key="2">
    <source>
        <dbReference type="EMBL" id="MFC5567507.1"/>
    </source>
</evidence>
<evidence type="ECO:0000256" key="1">
    <source>
        <dbReference type="SAM" id="MobiDB-lite"/>
    </source>
</evidence>
<protein>
    <submittedName>
        <fullName evidence="2">Uncharacterized protein</fullName>
    </submittedName>
</protein>
<organism evidence="2 3">
    <name type="scientific">Rubellimicrobium aerolatum</name>
    <dbReference type="NCBI Taxonomy" id="490979"/>
    <lineage>
        <taxon>Bacteria</taxon>
        <taxon>Pseudomonadati</taxon>
        <taxon>Pseudomonadota</taxon>
        <taxon>Alphaproteobacteria</taxon>
        <taxon>Rhodobacterales</taxon>
        <taxon>Roseobacteraceae</taxon>
        <taxon>Rubellimicrobium</taxon>
    </lineage>
</organism>
<sequence>MTPHPLHPRDEADARATLTDPRAHRGQPLLIAPAWAYLKQRQGQPISARQWTRLHPVHRVAPDPFPALPAVTPAEEPTLAQALDRARPAITRACAEALSRRRAACAGDAA</sequence>
<feature type="region of interest" description="Disordered" evidence="1">
    <location>
        <begin position="1"/>
        <end position="25"/>
    </location>
</feature>
<keyword evidence="3" id="KW-1185">Reference proteome</keyword>
<dbReference type="RefSeq" id="WP_209841067.1">
    <property type="nucleotide sequence ID" value="NZ_JAGGJP010000009.1"/>
</dbReference>
<proteinExistence type="predicted"/>
<evidence type="ECO:0000313" key="3">
    <source>
        <dbReference type="Proteomes" id="UP001596056"/>
    </source>
</evidence>
<dbReference type="EMBL" id="JBHSNA010000015">
    <property type="protein sequence ID" value="MFC5567507.1"/>
    <property type="molecule type" value="Genomic_DNA"/>
</dbReference>
<comment type="caution">
    <text evidence="2">The sequence shown here is derived from an EMBL/GenBank/DDBJ whole genome shotgun (WGS) entry which is preliminary data.</text>
</comment>
<reference evidence="3" key="1">
    <citation type="journal article" date="2019" name="Int. J. Syst. Evol. Microbiol.">
        <title>The Global Catalogue of Microorganisms (GCM) 10K type strain sequencing project: providing services to taxonomists for standard genome sequencing and annotation.</title>
        <authorList>
            <consortium name="The Broad Institute Genomics Platform"/>
            <consortium name="The Broad Institute Genome Sequencing Center for Infectious Disease"/>
            <person name="Wu L."/>
            <person name="Ma J."/>
        </authorList>
    </citation>
    <scope>NUCLEOTIDE SEQUENCE [LARGE SCALE GENOMIC DNA]</scope>
    <source>
        <strain evidence="3">KACC 11588</strain>
    </source>
</reference>
<gene>
    <name evidence="2" type="ORF">ACFPOC_13925</name>
</gene>
<dbReference type="Proteomes" id="UP001596056">
    <property type="component" value="Unassembled WGS sequence"/>
</dbReference>